<dbReference type="AlphaFoldDB" id="C0CN45"/>
<gene>
    <name evidence="1" type="ORF">RUMHYD_02283</name>
</gene>
<keyword evidence="2" id="KW-1185">Reference proteome</keyword>
<proteinExistence type="predicted"/>
<dbReference type="EMBL" id="ACBZ01000123">
    <property type="protein sequence ID" value="EEG48833.1"/>
    <property type="molecule type" value="Genomic_DNA"/>
</dbReference>
<dbReference type="PROSITE" id="PS51257">
    <property type="entry name" value="PROKAR_LIPOPROTEIN"/>
    <property type="match status" value="1"/>
</dbReference>
<sequence length="48" mass="5463">MENYKKEAGKSGKLFLVSFCAISLASSSCTHGHLPGNRIQFWRFHKSY</sequence>
<evidence type="ECO:0008006" key="3">
    <source>
        <dbReference type="Google" id="ProtNLM"/>
    </source>
</evidence>
<dbReference type="PATRIC" id="fig|476272.21.peg.1716"/>
<accession>C0CN45</accession>
<reference evidence="1 2" key="2">
    <citation type="submission" date="2009-02" db="EMBL/GenBank/DDBJ databases">
        <title>Draft genome sequence of Blautia hydrogenotrophica DSM 10507 (Ruminococcus hydrogenotrophicus DSM 10507).</title>
        <authorList>
            <person name="Sudarsanam P."/>
            <person name="Ley R."/>
            <person name="Guruge J."/>
            <person name="Turnbaugh P.J."/>
            <person name="Mahowald M."/>
            <person name="Liep D."/>
            <person name="Gordon J."/>
        </authorList>
    </citation>
    <scope>NUCLEOTIDE SEQUENCE [LARGE SCALE GENOMIC DNA]</scope>
    <source>
        <strain evidence="2">DSM 10507 / JCM 14656 / S5a33</strain>
    </source>
</reference>
<organism evidence="1 2">
    <name type="scientific">Blautia hydrogenotrophica (strain DSM 10507 / JCM 14656 / S5a33)</name>
    <name type="common">Ruminococcus hydrogenotrophicus</name>
    <dbReference type="NCBI Taxonomy" id="476272"/>
    <lineage>
        <taxon>Bacteria</taxon>
        <taxon>Bacillati</taxon>
        <taxon>Bacillota</taxon>
        <taxon>Clostridia</taxon>
        <taxon>Lachnospirales</taxon>
        <taxon>Lachnospiraceae</taxon>
        <taxon>Blautia</taxon>
    </lineage>
</organism>
<comment type="caution">
    <text evidence="1">The sequence shown here is derived from an EMBL/GenBank/DDBJ whole genome shotgun (WGS) entry which is preliminary data.</text>
</comment>
<evidence type="ECO:0000313" key="2">
    <source>
        <dbReference type="Proteomes" id="UP000003100"/>
    </source>
</evidence>
<name>C0CN45_BLAHS</name>
<dbReference type="HOGENOM" id="CLU_3150032_0_0_9"/>
<dbReference type="Proteomes" id="UP000003100">
    <property type="component" value="Unassembled WGS sequence"/>
</dbReference>
<protein>
    <recommendedName>
        <fullName evidence="3">Lipoprotein</fullName>
    </recommendedName>
</protein>
<evidence type="ECO:0000313" key="1">
    <source>
        <dbReference type="EMBL" id="EEG48833.1"/>
    </source>
</evidence>
<reference evidence="1 2" key="1">
    <citation type="submission" date="2009-01" db="EMBL/GenBank/DDBJ databases">
        <authorList>
            <person name="Fulton L."/>
            <person name="Clifton S."/>
            <person name="Fulton B."/>
            <person name="Xu J."/>
            <person name="Minx P."/>
            <person name="Pepin K.H."/>
            <person name="Johnson M."/>
            <person name="Bhonagiri V."/>
            <person name="Nash W.E."/>
            <person name="Mardis E.R."/>
            <person name="Wilson R.K."/>
        </authorList>
    </citation>
    <scope>NUCLEOTIDE SEQUENCE [LARGE SCALE GENOMIC DNA]</scope>
    <source>
        <strain evidence="2">DSM 10507 / JCM 14656 / S5a33</strain>
    </source>
</reference>